<proteinExistence type="predicted"/>
<protein>
    <submittedName>
        <fullName evidence="2">Uncharacterized protein</fullName>
    </submittedName>
</protein>
<dbReference type="RefSeq" id="WP_083039830.1">
    <property type="nucleotide sequence ID" value="NZ_BLKY01000001.1"/>
</dbReference>
<organism evidence="2 3">
    <name type="scientific">Mycolicibacter algericus</name>
    <name type="common">Mycobacterium algericum</name>
    <dbReference type="NCBI Taxonomy" id="1288388"/>
    <lineage>
        <taxon>Bacteria</taxon>
        <taxon>Bacillati</taxon>
        <taxon>Actinomycetota</taxon>
        <taxon>Actinomycetes</taxon>
        <taxon>Mycobacteriales</taxon>
        <taxon>Mycobacteriaceae</taxon>
        <taxon>Mycolicibacter</taxon>
    </lineage>
</organism>
<feature type="compositionally biased region" description="Polar residues" evidence="1">
    <location>
        <begin position="199"/>
        <end position="208"/>
    </location>
</feature>
<reference evidence="2 3" key="1">
    <citation type="journal article" date="2019" name="Emerg. Microbes Infect.">
        <title>Comprehensive subspecies identification of 175 nontuberculous mycobacteria species based on 7547 genomic profiles.</title>
        <authorList>
            <person name="Matsumoto Y."/>
            <person name="Kinjo T."/>
            <person name="Motooka D."/>
            <person name="Nabeya D."/>
            <person name="Jung N."/>
            <person name="Uechi K."/>
            <person name="Horii T."/>
            <person name="Iida T."/>
            <person name="Fujita J."/>
            <person name="Nakamura S."/>
        </authorList>
    </citation>
    <scope>NUCLEOTIDE SEQUENCE [LARGE SCALE GENOMIC DNA]</scope>
    <source>
        <strain evidence="2 3">JCM 30723</strain>
    </source>
</reference>
<sequence>MSLADKIAAVVTAIGAELKAKVDKADLADVATSGSYDDLDDKPTLGTAAATDATDYATATQGTAATNALEGVQWLGNAFVEFTESLPAVATSGSYNDLDDKPSIPAPVTALTDLDTTVTGAQLNADHAKLTGVAEEATKNATDAQLRARSSHTGTQSAATITGLADVATSGSYDDLDDKPTIPPALPSQTGNAGKVLGTNGTSPSWVTPSGGGGASENPVPIAANYSAAVGDFVVPMVDGLTVTLPPSADHGDMVQVFSVDFAVTVDYFNLFTQVVNAQTLTPETLGTFRYIEDVDVGAGPMSGWYLTRRSETPDVMVNPRFVLLSETEWGATTPEADRTYLVFED</sequence>
<accession>A0A7I9Y412</accession>
<dbReference type="Proteomes" id="UP000465305">
    <property type="component" value="Unassembled WGS sequence"/>
</dbReference>
<evidence type="ECO:0000313" key="2">
    <source>
        <dbReference type="EMBL" id="GFG83400.1"/>
    </source>
</evidence>
<gene>
    <name evidence="2" type="ORF">MALGJ_00760</name>
</gene>
<evidence type="ECO:0000313" key="3">
    <source>
        <dbReference type="Proteomes" id="UP000465305"/>
    </source>
</evidence>
<evidence type="ECO:0000256" key="1">
    <source>
        <dbReference type="SAM" id="MobiDB-lite"/>
    </source>
</evidence>
<feature type="region of interest" description="Disordered" evidence="1">
    <location>
        <begin position="175"/>
        <end position="214"/>
    </location>
</feature>
<dbReference type="EMBL" id="BLKY01000001">
    <property type="protein sequence ID" value="GFG83400.1"/>
    <property type="molecule type" value="Genomic_DNA"/>
</dbReference>
<name>A0A7I9Y412_MYCAL</name>
<dbReference type="AlphaFoldDB" id="A0A7I9Y412"/>
<comment type="caution">
    <text evidence="2">The sequence shown here is derived from an EMBL/GenBank/DDBJ whole genome shotgun (WGS) entry which is preliminary data.</text>
</comment>